<evidence type="ECO:0000256" key="11">
    <source>
        <dbReference type="ARBA" id="ARBA00023136"/>
    </source>
</evidence>
<keyword evidence="11 14" id="KW-0472">Membrane</keyword>
<dbReference type="OrthoDB" id="8663017at2"/>
<name>A0A1G7LMB4_9GAMM</name>
<evidence type="ECO:0000256" key="7">
    <source>
        <dbReference type="ARBA" id="ARBA00022729"/>
    </source>
</evidence>
<feature type="domain" description="Secretin/TonB short N-terminal" evidence="17">
    <location>
        <begin position="67"/>
        <end position="118"/>
    </location>
</feature>
<dbReference type="Gene3D" id="3.55.50.30">
    <property type="match status" value="1"/>
</dbReference>
<dbReference type="GO" id="GO:0015891">
    <property type="term" value="P:siderophore transport"/>
    <property type="evidence" value="ECO:0007669"/>
    <property type="project" value="InterPro"/>
</dbReference>
<evidence type="ECO:0000256" key="3">
    <source>
        <dbReference type="ARBA" id="ARBA00022448"/>
    </source>
</evidence>
<dbReference type="Gene3D" id="2.170.130.10">
    <property type="entry name" value="TonB-dependent receptor, plug domain"/>
    <property type="match status" value="1"/>
</dbReference>
<dbReference type="RefSeq" id="WP_092366919.1">
    <property type="nucleotide sequence ID" value="NZ_FNBM01000003.1"/>
</dbReference>
<dbReference type="InterPro" id="IPR012910">
    <property type="entry name" value="Plug_dom"/>
</dbReference>
<dbReference type="PROSITE" id="PS52016">
    <property type="entry name" value="TONB_DEPENDENT_REC_3"/>
    <property type="match status" value="1"/>
</dbReference>
<dbReference type="SMART" id="SM00965">
    <property type="entry name" value="STN"/>
    <property type="match status" value="1"/>
</dbReference>
<keyword evidence="12 18" id="KW-0675">Receptor</keyword>
<evidence type="ECO:0000259" key="17">
    <source>
        <dbReference type="SMART" id="SM00965"/>
    </source>
</evidence>
<feature type="region of interest" description="Disordered" evidence="16">
    <location>
        <begin position="134"/>
        <end position="160"/>
    </location>
</feature>
<keyword evidence="7" id="KW-0732">Signal</keyword>
<dbReference type="GO" id="GO:0009279">
    <property type="term" value="C:cell outer membrane"/>
    <property type="evidence" value="ECO:0007669"/>
    <property type="project" value="UniProtKB-SubCell"/>
</dbReference>
<evidence type="ECO:0000256" key="1">
    <source>
        <dbReference type="ARBA" id="ARBA00004571"/>
    </source>
</evidence>
<dbReference type="AlphaFoldDB" id="A0A1G7LMB4"/>
<organism evidence="18 19">
    <name type="scientific">Phytopseudomonas seleniipraecipitans</name>
    <dbReference type="NCBI Taxonomy" id="640205"/>
    <lineage>
        <taxon>Bacteria</taxon>
        <taxon>Pseudomonadati</taxon>
        <taxon>Pseudomonadota</taxon>
        <taxon>Gammaproteobacteria</taxon>
        <taxon>Pseudomonadales</taxon>
        <taxon>Pseudomonadaceae</taxon>
        <taxon>Phytopseudomonas</taxon>
    </lineage>
</organism>
<dbReference type="PANTHER" id="PTHR32552:SF74">
    <property type="entry name" value="HYDROXAMATE SIDEROPHORE RECEPTOR FHUE"/>
    <property type="match status" value="1"/>
</dbReference>
<dbReference type="GO" id="GO:0038023">
    <property type="term" value="F:signaling receptor activity"/>
    <property type="evidence" value="ECO:0007669"/>
    <property type="project" value="InterPro"/>
</dbReference>
<dbReference type="PANTHER" id="PTHR32552">
    <property type="entry name" value="FERRICHROME IRON RECEPTOR-RELATED"/>
    <property type="match status" value="1"/>
</dbReference>
<evidence type="ECO:0000256" key="4">
    <source>
        <dbReference type="ARBA" id="ARBA00022452"/>
    </source>
</evidence>
<dbReference type="InterPro" id="IPR036942">
    <property type="entry name" value="Beta-barrel_TonB_sf"/>
</dbReference>
<evidence type="ECO:0000313" key="19">
    <source>
        <dbReference type="Proteomes" id="UP000243378"/>
    </source>
</evidence>
<keyword evidence="6 14" id="KW-0812">Transmembrane</keyword>
<keyword evidence="8" id="KW-0408">Iron</keyword>
<sequence length="813" mass="87757">MPRFLSPAKPMARAVHLALFGLTCASIPLLFAMPGQVLAQEAAVLSYRIAPGSLGTALSQFATVAGVTLSFAAVQTEGLDSPGLQGDYGVDEGLARLLQGSGLQAQRQGNGSYVLVPTSQGQGKGLELSALSISGKAPGSTTEGTGSYTTESSSSSTRLNLSLKETPQSVTVLTRQRMDDQNLDSLTDALDATAGITVIRESLGADSTTYLSRGFAIRNFAIDGVPTSAGMDNYTQNTAMYDRIEVVRGATGLVSGLGNPSATINLIRKRPGIEPKVQLSAEAGSWDRYGLGVDVGGALTESGNVRGRFVVDHKDQHAWIDRFSQEVSTLYGITELDLSESTLLTLGFSHQTTNSNAPMRTGFPLFTTSGERTDIKRSFNSSPDWTYYDRQQSTLFTSVEQQFANGWSGKVEYSHARNDYDTVVSYMDGLINPATGSGAYIMPTRWEATPEQDNLDAYLTGFFPLLGREHELIGGVTLSRLEERGTSNYGGWQRPGSGYAGSIDNIYGWDGQAPKPVFNKIGESDLTETQYAAYLTSRWHLTDAASLILGTRVVDWNRESKSRLYGGATSKTERTETGIVIPYAGFVYDLSDVWTAYASYTQIFNPQNANIRDVNGTPLDPQEGTGYEVGLKAGFYDGRLNGSLAVFRVEQDNLAVANGSLLQPNGFQAYKAENGTTSEGVELEVNGELADGWQLTGGYSYSVSFNDDDRRIVTEIPRNSVKLFTSYRLPGALDKLTVGGGVNWQSESGYDLSYATTQGSYALVNLMARYQLTPALSAAVNLNNLFDKEYLTTTAAGLYGAPRNVMTSLQYTY</sequence>
<dbReference type="GO" id="GO:0015344">
    <property type="term" value="F:siderophore uptake transmembrane transporter activity"/>
    <property type="evidence" value="ECO:0007669"/>
    <property type="project" value="TreeGrafter"/>
</dbReference>
<dbReference type="STRING" id="640205.SAMN05216381_1744"/>
<evidence type="ECO:0000256" key="2">
    <source>
        <dbReference type="ARBA" id="ARBA00009810"/>
    </source>
</evidence>
<evidence type="ECO:0000313" key="18">
    <source>
        <dbReference type="EMBL" id="SDF50682.1"/>
    </source>
</evidence>
<dbReference type="Pfam" id="PF07715">
    <property type="entry name" value="Plug"/>
    <property type="match status" value="1"/>
</dbReference>
<dbReference type="CDD" id="cd01347">
    <property type="entry name" value="ligand_gated_channel"/>
    <property type="match status" value="1"/>
</dbReference>
<evidence type="ECO:0000256" key="8">
    <source>
        <dbReference type="ARBA" id="ARBA00023004"/>
    </source>
</evidence>
<keyword evidence="5" id="KW-0410">Iron transport</keyword>
<evidence type="ECO:0000256" key="9">
    <source>
        <dbReference type="ARBA" id="ARBA00023065"/>
    </source>
</evidence>
<keyword evidence="9" id="KW-0406">Ion transport</keyword>
<dbReference type="InterPro" id="IPR000531">
    <property type="entry name" value="Beta-barrel_TonB"/>
</dbReference>
<keyword evidence="3 14" id="KW-0813">Transport</keyword>
<dbReference type="SUPFAM" id="SSF56935">
    <property type="entry name" value="Porins"/>
    <property type="match status" value="1"/>
</dbReference>
<evidence type="ECO:0000256" key="15">
    <source>
        <dbReference type="RuleBase" id="RU003357"/>
    </source>
</evidence>
<gene>
    <name evidence="18" type="ORF">SAMN05216381_1744</name>
</gene>
<comment type="similarity">
    <text evidence="2 14 15">Belongs to the TonB-dependent receptor family.</text>
</comment>
<evidence type="ECO:0000256" key="10">
    <source>
        <dbReference type="ARBA" id="ARBA00023077"/>
    </source>
</evidence>
<dbReference type="InterPro" id="IPR039426">
    <property type="entry name" value="TonB-dep_rcpt-like"/>
</dbReference>
<accession>A0A1G7LMB4</accession>
<evidence type="ECO:0000256" key="6">
    <source>
        <dbReference type="ARBA" id="ARBA00022692"/>
    </source>
</evidence>
<evidence type="ECO:0000256" key="13">
    <source>
        <dbReference type="ARBA" id="ARBA00023237"/>
    </source>
</evidence>
<keyword evidence="10 15" id="KW-0798">TonB box</keyword>
<proteinExistence type="inferred from homology"/>
<evidence type="ECO:0000256" key="12">
    <source>
        <dbReference type="ARBA" id="ARBA00023170"/>
    </source>
</evidence>
<reference evidence="18 19" key="1">
    <citation type="submission" date="2016-10" db="EMBL/GenBank/DDBJ databases">
        <authorList>
            <person name="de Groot N.N."/>
        </authorList>
    </citation>
    <scope>NUCLEOTIDE SEQUENCE [LARGE SCALE GENOMIC DNA]</scope>
    <source>
        <strain evidence="18 19">LMG 25475</strain>
    </source>
</reference>
<evidence type="ECO:0000256" key="5">
    <source>
        <dbReference type="ARBA" id="ARBA00022496"/>
    </source>
</evidence>
<dbReference type="Proteomes" id="UP000243378">
    <property type="component" value="Unassembled WGS sequence"/>
</dbReference>
<dbReference type="InterPro" id="IPR010105">
    <property type="entry name" value="TonB_sidphr_rcpt"/>
</dbReference>
<comment type="subcellular location">
    <subcellularLocation>
        <location evidence="1 14">Cell outer membrane</location>
        <topology evidence="1 14">Multi-pass membrane protein</topology>
    </subcellularLocation>
</comment>
<dbReference type="FunFam" id="2.170.130.10:FF:000010">
    <property type="entry name" value="Ferripyoverdine receptor"/>
    <property type="match status" value="1"/>
</dbReference>
<keyword evidence="4 14" id="KW-1134">Transmembrane beta strand</keyword>
<feature type="compositionally biased region" description="Low complexity" evidence="16">
    <location>
        <begin position="139"/>
        <end position="157"/>
    </location>
</feature>
<dbReference type="EMBL" id="FNBM01000003">
    <property type="protein sequence ID" value="SDF50682.1"/>
    <property type="molecule type" value="Genomic_DNA"/>
</dbReference>
<evidence type="ECO:0000256" key="16">
    <source>
        <dbReference type="SAM" id="MobiDB-lite"/>
    </source>
</evidence>
<dbReference type="Pfam" id="PF07660">
    <property type="entry name" value="STN"/>
    <property type="match status" value="1"/>
</dbReference>
<dbReference type="NCBIfam" id="TIGR01783">
    <property type="entry name" value="TonB-siderophor"/>
    <property type="match status" value="1"/>
</dbReference>
<protein>
    <submittedName>
        <fullName evidence="18">Outer-membrane receptor for ferric coprogen and ferric-rhodotorulic acid</fullName>
    </submittedName>
</protein>
<dbReference type="InterPro" id="IPR011662">
    <property type="entry name" value="Secretin/TonB_short_N"/>
</dbReference>
<dbReference type="Gene3D" id="2.40.170.20">
    <property type="entry name" value="TonB-dependent receptor, beta-barrel domain"/>
    <property type="match status" value="1"/>
</dbReference>
<evidence type="ECO:0000256" key="14">
    <source>
        <dbReference type="PROSITE-ProRule" id="PRU01360"/>
    </source>
</evidence>
<dbReference type="Pfam" id="PF00593">
    <property type="entry name" value="TonB_dep_Rec_b-barrel"/>
    <property type="match status" value="1"/>
</dbReference>
<keyword evidence="13 14" id="KW-0998">Cell outer membrane</keyword>
<dbReference type="InterPro" id="IPR037066">
    <property type="entry name" value="Plug_dom_sf"/>
</dbReference>